<dbReference type="Pfam" id="PF03007">
    <property type="entry name" value="WS_DGAT_cat"/>
    <property type="match status" value="1"/>
</dbReference>
<dbReference type="SUPFAM" id="SSF52777">
    <property type="entry name" value="CoA-dependent acyltransferases"/>
    <property type="match status" value="2"/>
</dbReference>
<evidence type="ECO:0000259" key="2">
    <source>
        <dbReference type="Pfam" id="PF03007"/>
    </source>
</evidence>
<dbReference type="Gene3D" id="3.30.559.30">
    <property type="entry name" value="Nonribosomal peptide synthetase, condensation domain"/>
    <property type="match status" value="1"/>
</dbReference>
<evidence type="ECO:0000313" key="4">
    <source>
        <dbReference type="EMBL" id="UQT55397.1"/>
    </source>
</evidence>
<dbReference type="RefSeq" id="WP_249586886.1">
    <property type="nucleotide sequence ID" value="NZ_BAAAQL010000008.1"/>
</dbReference>
<dbReference type="InterPro" id="IPR004255">
    <property type="entry name" value="O-acyltransferase_WSD1_N"/>
</dbReference>
<proteinExistence type="predicted"/>
<reference evidence="4 5" key="1">
    <citation type="submission" date="2022-05" db="EMBL/GenBank/DDBJ databases">
        <authorList>
            <person name="Zhou X."/>
            <person name="Li K."/>
            <person name="Man Y."/>
        </authorList>
    </citation>
    <scope>NUCLEOTIDE SEQUENCE [LARGE SCALE GENOMIC DNA]</scope>
    <source>
        <strain evidence="4 5">MS405</strain>
    </source>
</reference>
<evidence type="ECO:0000313" key="5">
    <source>
        <dbReference type="Proteomes" id="UP000829992"/>
    </source>
</evidence>
<organism evidence="4 5">
    <name type="scientific">Streptomyces durmitorensis</name>
    <dbReference type="NCBI Taxonomy" id="319947"/>
    <lineage>
        <taxon>Bacteria</taxon>
        <taxon>Bacillati</taxon>
        <taxon>Actinomycetota</taxon>
        <taxon>Actinomycetes</taxon>
        <taxon>Kitasatosporales</taxon>
        <taxon>Streptomycetaceae</taxon>
        <taxon>Streptomyces</taxon>
    </lineage>
</organism>
<accession>A0ABY4PNL8</accession>
<dbReference type="EMBL" id="CP097289">
    <property type="protein sequence ID" value="UQT55397.1"/>
    <property type="molecule type" value="Genomic_DNA"/>
</dbReference>
<dbReference type="Proteomes" id="UP000829992">
    <property type="component" value="Chromosome"/>
</dbReference>
<evidence type="ECO:0000256" key="1">
    <source>
        <dbReference type="SAM" id="MobiDB-lite"/>
    </source>
</evidence>
<gene>
    <name evidence="4" type="ORF">M4V62_09990</name>
</gene>
<sequence>MKHPLNPIDEVFLDMDQDIGLVQGQFLRFRGQAPSLEQLHGHLAERLPGLPRLTHRAVTGGRGGFRAPSSRFDLRDHVQQMRLPAGTPLDEVLTAMVRRPLCESGPLWTIHLVHGYSDDEYAVCYRVHHGLEDGMGAAHVAAVLFGTPHPDRTPGNGEGDGRTGPLFTAGPRELLQGALSVGAGMTRGLVPGRLWPRAQSPAPEHLAMCSTSATRRELSELGRGFGGTVNDAFLMALWGALSAWSATGDGHHDLRSVFRTSPVPVRMPLSTRHEGEEDAVGNHLTTTVVTLPCQSVPPAEAFAQLVGSTQRMRSNGLRPASRALVALLPKALIRWTVRRLLSPRSSPLYASNYALPACLSFRDDPVVDAVPLGVLLPGNALSVTLLSCGSRVQVSFLYDRRLPGAQRLAALWREALDALDSMDAVPAA</sequence>
<keyword evidence="5" id="KW-1185">Reference proteome</keyword>
<evidence type="ECO:0000259" key="3">
    <source>
        <dbReference type="Pfam" id="PF06974"/>
    </source>
</evidence>
<dbReference type="InterPro" id="IPR009721">
    <property type="entry name" value="O-acyltransferase_WSD1_C"/>
</dbReference>
<feature type="domain" description="O-acyltransferase WSD1-like N-terminal" evidence="2">
    <location>
        <begin position="5"/>
        <end position="151"/>
    </location>
</feature>
<feature type="region of interest" description="Disordered" evidence="1">
    <location>
        <begin position="149"/>
        <end position="169"/>
    </location>
</feature>
<feature type="domain" description="O-acyltransferase WSD1 C-terminal" evidence="3">
    <location>
        <begin position="281"/>
        <end position="419"/>
    </location>
</feature>
<name>A0ABY4PNL8_9ACTN</name>
<protein>
    <submittedName>
        <fullName evidence="4">WS/DGAT domain-containing protein</fullName>
    </submittedName>
</protein>
<dbReference type="Pfam" id="PF06974">
    <property type="entry name" value="WS_DGAT_C"/>
    <property type="match status" value="1"/>
</dbReference>